<evidence type="ECO:0000256" key="10">
    <source>
        <dbReference type="ARBA" id="ARBA00023144"/>
    </source>
</evidence>
<feature type="binding site" evidence="15">
    <location>
        <position position="229"/>
    </location>
    <ligand>
        <name>Fe cation</name>
        <dbReference type="ChEBI" id="CHEBI:24875"/>
    </ligand>
</feature>
<evidence type="ECO:0000256" key="3">
    <source>
        <dbReference type="ARBA" id="ARBA00010951"/>
    </source>
</evidence>
<evidence type="ECO:0000256" key="15">
    <source>
        <dbReference type="PIRSR" id="PIRSR000808-4"/>
    </source>
</evidence>
<keyword evidence="10 16" id="KW-0299">Galactose metabolism</keyword>
<dbReference type="Pfam" id="PF01087">
    <property type="entry name" value="GalP_UDP_transf"/>
    <property type="match status" value="1"/>
</dbReference>
<accession>R9NW69</accession>
<evidence type="ECO:0000259" key="19">
    <source>
        <dbReference type="Pfam" id="PF02744"/>
    </source>
</evidence>
<evidence type="ECO:0000256" key="12">
    <source>
        <dbReference type="PIRSR" id="PIRSR000808-1"/>
    </source>
</evidence>
<evidence type="ECO:0000256" key="16">
    <source>
        <dbReference type="RuleBase" id="RU000506"/>
    </source>
</evidence>
<dbReference type="HOGENOM" id="CLU_029960_0_0_1"/>
<feature type="binding site" description="in other chain" evidence="13">
    <location>
        <begin position="206"/>
        <end position="208"/>
    </location>
    <ligand>
        <name>UDP-alpha-D-glucose</name>
        <dbReference type="ChEBI" id="CHEBI:58885"/>
        <note>ligand shared between dimeric partners</note>
    </ligand>
</feature>
<feature type="binding site" evidence="15">
    <location>
        <position position="365"/>
    </location>
    <ligand>
        <name>Fe cation</name>
        <dbReference type="ChEBI" id="CHEBI:24875"/>
    </ligand>
</feature>
<keyword evidence="11 16" id="KW-0119">Carbohydrate metabolism</keyword>
<dbReference type="InterPro" id="IPR001937">
    <property type="entry name" value="GalP_UDPtransf1"/>
</dbReference>
<evidence type="ECO:0000256" key="5">
    <source>
        <dbReference type="ARBA" id="ARBA00016340"/>
    </source>
</evidence>
<reference evidence="21" key="1">
    <citation type="journal article" date="2013" name="Genome Announc.">
        <title>Draft genome sequence of the basidiomycetous yeast-like fungus Pseudozyma hubeiensis SY62, which produces an abundant amount of the biosurfactant mannosylerythritol lipids.</title>
        <authorList>
            <person name="Konishi M."/>
            <person name="Hatada Y."/>
            <person name="Horiuchi J."/>
        </authorList>
    </citation>
    <scope>NUCLEOTIDE SEQUENCE [LARGE SCALE GENOMIC DNA]</scope>
    <source>
        <strain evidence="21">SY62</strain>
    </source>
</reference>
<keyword evidence="7 16" id="KW-0548">Nucleotidyltransferase</keyword>
<evidence type="ECO:0000256" key="9">
    <source>
        <dbReference type="ARBA" id="ARBA00022833"/>
    </source>
</evidence>
<evidence type="ECO:0000259" key="18">
    <source>
        <dbReference type="Pfam" id="PF01087"/>
    </source>
</evidence>
<feature type="binding site" evidence="13">
    <location>
        <begin position="383"/>
        <end position="384"/>
    </location>
    <ligand>
        <name>UDP-alpha-D-glucose</name>
        <dbReference type="ChEBI" id="CHEBI:58885"/>
        <note>ligand shared between dimeric partners</note>
    </ligand>
</feature>
<feature type="binding site" evidence="15">
    <location>
        <position position="347"/>
    </location>
    <ligand>
        <name>Fe cation</name>
        <dbReference type="ChEBI" id="CHEBI:24875"/>
    </ligand>
</feature>
<dbReference type="GO" id="GO:0005737">
    <property type="term" value="C:cytoplasm"/>
    <property type="evidence" value="ECO:0007669"/>
    <property type="project" value="TreeGrafter"/>
</dbReference>
<comment type="pathway">
    <text evidence="2 16">Carbohydrate metabolism; galactose metabolism.</text>
</comment>
<dbReference type="eggNOG" id="KOG2958">
    <property type="taxonomic scope" value="Eukaryota"/>
</dbReference>
<dbReference type="Pfam" id="PF02744">
    <property type="entry name" value="GalP_UDP_tr_C"/>
    <property type="match status" value="1"/>
</dbReference>
<keyword evidence="21" id="KW-1185">Reference proteome</keyword>
<dbReference type="InterPro" id="IPR036265">
    <property type="entry name" value="HIT-like_sf"/>
</dbReference>
<feature type="binding site" evidence="14">
    <location>
        <position position="211"/>
    </location>
    <ligand>
        <name>Zn(2+)</name>
        <dbReference type="ChEBI" id="CHEBI:29105"/>
    </ligand>
</feature>
<feature type="compositionally biased region" description="Basic and acidic residues" evidence="17">
    <location>
        <begin position="35"/>
        <end position="47"/>
    </location>
</feature>
<feature type="binding site" description="in other chain" evidence="13">
    <location>
        <position position="99"/>
    </location>
    <ligand>
        <name>UDP-alpha-D-glucose</name>
        <dbReference type="ChEBI" id="CHEBI:58885"/>
        <note>ligand shared between dimeric partners</note>
    </ligand>
</feature>
<dbReference type="FunFam" id="3.30.428.10:FF:000002">
    <property type="entry name" value="Galactose-1-phosphate uridylyltransferase"/>
    <property type="match status" value="1"/>
</dbReference>
<dbReference type="GeneID" id="24105577"/>
<feature type="domain" description="Galactose-1-phosphate uridyl transferase N-terminal" evidence="18">
    <location>
        <begin position="42"/>
        <end position="223"/>
    </location>
</feature>
<feature type="binding site" evidence="13">
    <location>
        <begin position="66"/>
        <end position="69"/>
    </location>
    <ligand>
        <name>UDP-alpha-D-glucose</name>
        <dbReference type="ChEBI" id="CHEBI:58885"/>
        <note>ligand shared between dimeric partners</note>
    </ligand>
</feature>
<dbReference type="AlphaFoldDB" id="R9NW69"/>
<dbReference type="NCBIfam" id="TIGR00209">
    <property type="entry name" value="galT_1"/>
    <property type="match status" value="1"/>
</dbReference>
<evidence type="ECO:0000313" key="21">
    <source>
        <dbReference type="Proteomes" id="UP000014071"/>
    </source>
</evidence>
<dbReference type="EMBL" id="DF238767">
    <property type="protein sequence ID" value="GAC92711.1"/>
    <property type="molecule type" value="Genomic_DNA"/>
</dbReference>
<evidence type="ECO:0000256" key="13">
    <source>
        <dbReference type="PIRSR" id="PIRSR000808-2"/>
    </source>
</evidence>
<feature type="region of interest" description="Disordered" evidence="17">
    <location>
        <begin position="1"/>
        <end position="49"/>
    </location>
</feature>
<dbReference type="FunFam" id="3.30.428.10:FF:000001">
    <property type="entry name" value="Galactose-1-phosphate uridylyltransferase"/>
    <property type="match status" value="1"/>
</dbReference>
<name>R9NW69_PSEHS</name>
<feature type="binding site" description="in other chain" evidence="13">
    <location>
        <begin position="115"/>
        <end position="116"/>
    </location>
    <ligand>
        <name>UDP-alpha-D-glucose</name>
        <dbReference type="ChEBI" id="CHEBI:58885"/>
        <note>ligand shared between dimeric partners</note>
    </ligand>
</feature>
<dbReference type="PANTHER" id="PTHR11943:SF1">
    <property type="entry name" value="GALACTOSE-1-PHOSPHATE URIDYLYLTRANSFERASE"/>
    <property type="match status" value="1"/>
</dbReference>
<dbReference type="InterPro" id="IPR019779">
    <property type="entry name" value="GalP_UDPtransf1_His-AS"/>
</dbReference>
<organism evidence="20 21">
    <name type="scientific">Pseudozyma hubeiensis (strain SY62)</name>
    <name type="common">Yeast</name>
    <dbReference type="NCBI Taxonomy" id="1305764"/>
    <lineage>
        <taxon>Eukaryota</taxon>
        <taxon>Fungi</taxon>
        <taxon>Dikarya</taxon>
        <taxon>Basidiomycota</taxon>
        <taxon>Ustilaginomycotina</taxon>
        <taxon>Ustilaginomycetes</taxon>
        <taxon>Ustilaginales</taxon>
        <taxon>Ustilaginaceae</taxon>
        <taxon>Pseudozyma</taxon>
    </lineage>
</organism>
<evidence type="ECO:0000313" key="20">
    <source>
        <dbReference type="EMBL" id="GAC92711.1"/>
    </source>
</evidence>
<feature type="compositionally biased region" description="Polar residues" evidence="17">
    <location>
        <begin position="21"/>
        <end position="34"/>
    </location>
</feature>
<comment type="cofactor">
    <cofactor evidence="14">
        <name>Zn(2+)</name>
        <dbReference type="ChEBI" id="CHEBI:29105"/>
    </cofactor>
    <text evidence="14">Binds 1 zinc ion per subunit.</text>
</comment>
<dbReference type="SUPFAM" id="SSF54197">
    <property type="entry name" value="HIT-like"/>
    <property type="match status" value="2"/>
</dbReference>
<evidence type="ECO:0000256" key="2">
    <source>
        <dbReference type="ARBA" id="ARBA00004947"/>
    </source>
</evidence>
<keyword evidence="9 14" id="KW-0862">Zinc</keyword>
<evidence type="ECO:0000256" key="11">
    <source>
        <dbReference type="ARBA" id="ARBA00023277"/>
    </source>
</evidence>
<dbReference type="GO" id="GO:0008270">
    <property type="term" value="F:zinc ion binding"/>
    <property type="evidence" value="ECO:0007669"/>
    <property type="project" value="InterPro"/>
</dbReference>
<evidence type="ECO:0000256" key="8">
    <source>
        <dbReference type="ARBA" id="ARBA00022723"/>
    </source>
</evidence>
<evidence type="ECO:0000256" key="4">
    <source>
        <dbReference type="ARBA" id="ARBA00012384"/>
    </source>
</evidence>
<feature type="binding site" evidence="14">
    <location>
        <position position="153"/>
    </location>
    <ligand>
        <name>Zn(2+)</name>
        <dbReference type="ChEBI" id="CHEBI:29105"/>
    </ligand>
</feature>
<comment type="similarity">
    <text evidence="3 16">Belongs to the galactose-1-phosphate uridylyltransferase type 1 family.</text>
</comment>
<evidence type="ECO:0000256" key="6">
    <source>
        <dbReference type="ARBA" id="ARBA00022679"/>
    </source>
</evidence>
<dbReference type="InterPro" id="IPR005850">
    <property type="entry name" value="GalP_Utransf_C"/>
</dbReference>
<feature type="binding site" description="in other chain" evidence="13">
    <location>
        <position position="200"/>
    </location>
    <ligand>
        <name>UDP-alpha-D-glucose</name>
        <dbReference type="ChEBI" id="CHEBI:58885"/>
        <note>ligand shared between dimeric partners</note>
    </ligand>
</feature>
<dbReference type="CDD" id="cd00608">
    <property type="entry name" value="GalT"/>
    <property type="match status" value="1"/>
</dbReference>
<feature type="binding site" evidence="14">
    <location>
        <position position="90"/>
    </location>
    <ligand>
        <name>Zn(2+)</name>
        <dbReference type="ChEBI" id="CHEBI:29105"/>
    </ligand>
</feature>
<gene>
    <name evidence="20" type="ORF">PHSY_000266</name>
</gene>
<evidence type="ECO:0000256" key="1">
    <source>
        <dbReference type="ARBA" id="ARBA00001107"/>
    </source>
</evidence>
<evidence type="ECO:0000256" key="14">
    <source>
        <dbReference type="PIRSR" id="PIRSR000808-3"/>
    </source>
</evidence>
<keyword evidence="15" id="KW-0408">Iron</keyword>
<feature type="binding site" evidence="13">
    <location>
        <begin position="378"/>
        <end position="379"/>
    </location>
    <ligand>
        <name>UDP-alpha-D-glucose</name>
        <dbReference type="ChEBI" id="CHEBI:58885"/>
        <note>ligand shared between dimeric partners</note>
    </ligand>
</feature>
<dbReference type="OrthoDB" id="418412at2759"/>
<feature type="domain" description="Galactose-1-phosphate uridyl transferase C-terminal" evidence="19">
    <location>
        <begin position="273"/>
        <end position="412"/>
    </location>
</feature>
<keyword evidence="8 14" id="KW-0479">Metal-binding</keyword>
<sequence length="417" mass="47242">MNGASINGIGHAEDRPDGQANGITNGFSQASSGSSHDDLPEFDATEHPHRRYNPLTRSWVLCSPHRTKRPWQGQEEAPQTTSLPPYDPKCYLCPNNTRATGQKNDDYSSTFFFENDYAALRPQAVAEEKNQHPLLQSHPARGRCYVICFNPQHNLTLAQLSTPPFSPDEHIVPIIRSWQKIYKQIPAENPFVKYIQIFENKGSAMGCSNPHPHGQVWSLDYVPEEPSKELASLEAWSNDPINQDPKVNLGVVDDHGRPSMLLTLAKLELTTPGQPRVITSNEHFVAIVPYWAVWPFEVLLLPSQRQIRNILQMTESEVVSLARILATITCKLDNVFKCSFPYSMGIHQQPTSGKEDGEFAQFHVHFYPPLLRSASVRKFLVGFEMMAEPQRDLTAEQAAKRIRDCEDRHYLTTMQQQ</sequence>
<dbReference type="UniPathway" id="UPA00214"/>
<dbReference type="PANTHER" id="PTHR11943">
    <property type="entry name" value="GALACTOSE-1-PHOSPHATE URIDYLYLTRANSFERASE"/>
    <property type="match status" value="1"/>
</dbReference>
<feature type="active site" description="Tele-UMP-histidine intermediate" evidence="12">
    <location>
        <position position="213"/>
    </location>
</feature>
<keyword evidence="6 16" id="KW-0808">Transferase</keyword>
<feature type="binding site" evidence="14">
    <location>
        <position position="93"/>
    </location>
    <ligand>
        <name>Zn(2+)</name>
        <dbReference type="ChEBI" id="CHEBI:29105"/>
    </ligand>
</feature>
<dbReference type="PIRSF" id="PIRSF000808">
    <property type="entry name" value="GalT"/>
    <property type="match status" value="1"/>
</dbReference>
<dbReference type="GO" id="GO:0033499">
    <property type="term" value="P:galactose catabolic process via UDP-galactose, Leloir pathway"/>
    <property type="evidence" value="ECO:0007669"/>
    <property type="project" value="TreeGrafter"/>
</dbReference>
<comment type="cofactor">
    <cofactor evidence="15">
        <name>Fe cation</name>
        <dbReference type="ChEBI" id="CHEBI:24875"/>
    </cofactor>
    <text evidence="15">Binds 1 Fe cation per subunit.</text>
</comment>
<feature type="binding site" evidence="15">
    <location>
        <position position="363"/>
    </location>
    <ligand>
        <name>Fe cation</name>
        <dbReference type="ChEBI" id="CHEBI:24875"/>
    </ligand>
</feature>
<evidence type="ECO:0000256" key="7">
    <source>
        <dbReference type="ARBA" id="ARBA00022695"/>
    </source>
</evidence>
<dbReference type="EC" id="2.7.7.12" evidence="4 16"/>
<feature type="binding site" description="in other chain" evidence="13">
    <location>
        <position position="390"/>
    </location>
    <ligand>
        <name>UDP-alpha-D-glucose</name>
        <dbReference type="ChEBI" id="CHEBI:58885"/>
        <note>ligand shared between dimeric partners</note>
    </ligand>
</feature>
<dbReference type="GO" id="GO:0008108">
    <property type="term" value="F:UDP-glucose:hexose-1-phosphate uridylyltransferase activity"/>
    <property type="evidence" value="ECO:0007669"/>
    <property type="project" value="UniProtKB-EC"/>
</dbReference>
<dbReference type="InterPro" id="IPR005849">
    <property type="entry name" value="GalP_Utransf_N"/>
</dbReference>
<dbReference type="Proteomes" id="UP000014071">
    <property type="component" value="Unassembled WGS sequence"/>
</dbReference>
<dbReference type="STRING" id="1305764.R9NW69"/>
<evidence type="ECO:0000256" key="17">
    <source>
        <dbReference type="SAM" id="MobiDB-lite"/>
    </source>
</evidence>
<dbReference type="Gene3D" id="3.30.428.10">
    <property type="entry name" value="HIT-like"/>
    <property type="match status" value="2"/>
</dbReference>
<proteinExistence type="inferred from homology"/>
<feature type="binding site" description="in other chain" evidence="13">
    <location>
        <position position="215"/>
    </location>
    <ligand>
        <name>UDP-alpha-D-glucose</name>
        <dbReference type="ChEBI" id="CHEBI:58885"/>
        <note>ligand shared between dimeric partners</note>
    </ligand>
</feature>
<protein>
    <recommendedName>
        <fullName evidence="5 16">Galactose-1-phosphate uridylyltransferase</fullName>
        <ecNumber evidence="4 16">2.7.7.12</ecNumber>
    </recommendedName>
</protein>
<comment type="catalytic activity">
    <reaction evidence="1 16">
        <text>alpha-D-galactose 1-phosphate + UDP-alpha-D-glucose = alpha-D-glucose 1-phosphate + UDP-alpha-D-galactose</text>
        <dbReference type="Rhea" id="RHEA:13989"/>
        <dbReference type="ChEBI" id="CHEBI:58336"/>
        <dbReference type="ChEBI" id="CHEBI:58601"/>
        <dbReference type="ChEBI" id="CHEBI:58885"/>
        <dbReference type="ChEBI" id="CHEBI:66914"/>
        <dbReference type="EC" id="2.7.7.12"/>
    </reaction>
</comment>
<dbReference type="RefSeq" id="XP_012186298.1">
    <property type="nucleotide sequence ID" value="XM_012330908.1"/>
</dbReference>
<dbReference type="PROSITE" id="PS00117">
    <property type="entry name" value="GAL_P_UDP_TRANSF_I"/>
    <property type="match status" value="1"/>
</dbReference>